<comment type="caution">
    <text evidence="1">The sequence shown here is derived from an EMBL/GenBank/DDBJ whole genome shotgun (WGS) entry which is preliminary data.</text>
</comment>
<proteinExistence type="predicted"/>
<protein>
    <submittedName>
        <fullName evidence="1">Uncharacterized protein</fullName>
    </submittedName>
</protein>
<dbReference type="AlphaFoldDB" id="A0A6A4RM45"/>
<evidence type="ECO:0000313" key="2">
    <source>
        <dbReference type="Proteomes" id="UP000438429"/>
    </source>
</evidence>
<organism evidence="1 2">
    <name type="scientific">Scophthalmus maximus</name>
    <name type="common">Turbot</name>
    <name type="synonym">Psetta maxima</name>
    <dbReference type="NCBI Taxonomy" id="52904"/>
    <lineage>
        <taxon>Eukaryota</taxon>
        <taxon>Metazoa</taxon>
        <taxon>Chordata</taxon>
        <taxon>Craniata</taxon>
        <taxon>Vertebrata</taxon>
        <taxon>Euteleostomi</taxon>
        <taxon>Actinopterygii</taxon>
        <taxon>Neopterygii</taxon>
        <taxon>Teleostei</taxon>
        <taxon>Neoteleostei</taxon>
        <taxon>Acanthomorphata</taxon>
        <taxon>Carangaria</taxon>
        <taxon>Pleuronectiformes</taxon>
        <taxon>Pleuronectoidei</taxon>
        <taxon>Scophthalmidae</taxon>
        <taxon>Scophthalmus</taxon>
    </lineage>
</organism>
<evidence type="ECO:0000313" key="1">
    <source>
        <dbReference type="EMBL" id="KAF0021395.1"/>
    </source>
</evidence>
<gene>
    <name evidence="1" type="ORF">F2P81_026352</name>
</gene>
<reference evidence="1 2" key="1">
    <citation type="submission" date="2019-06" db="EMBL/GenBank/DDBJ databases">
        <title>Draft genomes of female and male turbot (Scophthalmus maximus).</title>
        <authorList>
            <person name="Xu H."/>
            <person name="Xu X.-W."/>
            <person name="Shao C."/>
            <person name="Chen S."/>
        </authorList>
    </citation>
    <scope>NUCLEOTIDE SEQUENCE [LARGE SCALE GENOMIC DNA]</scope>
    <source>
        <strain evidence="1">Ysfricsl-2016a</strain>
        <tissue evidence="1">Blood</tissue>
    </source>
</reference>
<name>A0A6A4RM45_SCOMX</name>
<dbReference type="Proteomes" id="UP000438429">
    <property type="component" value="Unassembled WGS sequence"/>
</dbReference>
<sequence length="185" mass="19945">MSFIPCGVAEEHCCGEPSPEDRPVPELLIPGEDTAMPPGLGEVVAGEVEQLGPEEESGYAGYSGVFISVMLCRAARGGVLRRKPLGRDASIGPTANITSLGGPGLERVWGSGPVHLTRSGLQLDQRPLVSGHVGFTEQMWDHRSSSVRVWVWVRVRVQLEPAGRRDAAQQKSSSRKMNRIICSGF</sequence>
<accession>A0A6A4RM45</accession>
<dbReference type="EMBL" id="VEVO01010267">
    <property type="protein sequence ID" value="KAF0021395.1"/>
    <property type="molecule type" value="Genomic_DNA"/>
</dbReference>